<keyword evidence="3" id="KW-0812">Transmembrane</keyword>
<evidence type="ECO:0000256" key="6">
    <source>
        <dbReference type="ARBA" id="ARBA00023136"/>
    </source>
</evidence>
<evidence type="ECO:0000313" key="8">
    <source>
        <dbReference type="EMBL" id="ACV78274.1"/>
    </source>
</evidence>
<keyword evidence="5" id="KW-1133">Transmembrane helix</keyword>
<dbReference type="PANTHER" id="PTHR14969">
    <property type="entry name" value="SPHINGOSINE-1-PHOSPHATE PHOSPHOHYDROLASE"/>
    <property type="match status" value="1"/>
</dbReference>
<dbReference type="PROSITE" id="PS50146">
    <property type="entry name" value="DAGK"/>
    <property type="match status" value="1"/>
</dbReference>
<dbReference type="InterPro" id="IPR001206">
    <property type="entry name" value="Diacylglycerol_kinase_cat_dom"/>
</dbReference>
<comment type="subcellular location">
    <subcellularLocation>
        <location evidence="1">Cell membrane</location>
        <topology evidence="1">Multi-pass membrane protein</topology>
    </subcellularLocation>
</comment>
<dbReference type="GO" id="GO:0016787">
    <property type="term" value="F:hydrolase activity"/>
    <property type="evidence" value="ECO:0007669"/>
    <property type="project" value="UniProtKB-KW"/>
</dbReference>
<dbReference type="STRING" id="479431.Namu_1885"/>
<protein>
    <submittedName>
        <fullName evidence="8">Phosphoesterase PA-phosphatase related</fullName>
    </submittedName>
</protein>
<evidence type="ECO:0000256" key="4">
    <source>
        <dbReference type="ARBA" id="ARBA00022801"/>
    </source>
</evidence>
<evidence type="ECO:0000256" key="1">
    <source>
        <dbReference type="ARBA" id="ARBA00004651"/>
    </source>
</evidence>
<reference evidence="8 9" key="2">
    <citation type="journal article" date="2010" name="Stand. Genomic Sci.">
        <title>Complete genome sequence of Nakamurella multipartita type strain (Y-104).</title>
        <authorList>
            <person name="Tice H."/>
            <person name="Mayilraj S."/>
            <person name="Sims D."/>
            <person name="Lapidus A."/>
            <person name="Nolan M."/>
            <person name="Lucas S."/>
            <person name="Glavina Del Rio T."/>
            <person name="Copeland A."/>
            <person name="Cheng J.F."/>
            <person name="Meincke L."/>
            <person name="Bruce D."/>
            <person name="Goodwin L."/>
            <person name="Pitluck S."/>
            <person name="Ivanova N."/>
            <person name="Mavromatis K."/>
            <person name="Ovchinnikova G."/>
            <person name="Pati A."/>
            <person name="Chen A."/>
            <person name="Palaniappan K."/>
            <person name="Land M."/>
            <person name="Hauser L."/>
            <person name="Chang Y.J."/>
            <person name="Jeffries C.D."/>
            <person name="Detter J.C."/>
            <person name="Brettin T."/>
            <person name="Rohde M."/>
            <person name="Goker M."/>
            <person name="Bristow J."/>
            <person name="Eisen J.A."/>
            <person name="Markowitz V."/>
            <person name="Hugenholtz P."/>
            <person name="Kyrpides N.C."/>
            <person name="Klenk H.P."/>
            <person name="Chen F."/>
        </authorList>
    </citation>
    <scope>NUCLEOTIDE SEQUENCE [LARGE SCALE GENOMIC DNA]</scope>
    <source>
        <strain evidence="9">ATCC 700099 / DSM 44233 / CIP 104796 / JCM 9543 / NBRC 105858 / Y-104</strain>
    </source>
</reference>
<dbReference type="Gene3D" id="1.20.144.10">
    <property type="entry name" value="Phosphatidic acid phosphatase type 2/haloperoxidase"/>
    <property type="match status" value="1"/>
</dbReference>
<sequence>MRVTDQPPNPLIVPAPMPIARPLDHALRILTKTADHGRLWMGVAAVGALASRRTRRGAFRGLASLSAASLVSNALLKPVFGRRRPDPERTVIARRIGELPWTSSFPSGHAASAAAFATGATLEVPWAGPLLVPLAAAVAYSRVHVGVHYRSDVWAGAAVGITVALIGRAMWPVKPWGPALMAAGNAPALPQGEGLTVILNGASGSSDGAADSISRALPKARILEWDPSTDIDDLVDELPKAFGVAGGDGTVASVAQLAHDHGLPLAVFPAGTFNHFAKALGLDTDAETVAAVETGTSGMVDLATIDGVPFLNTASIGQYPEMVRRRDKYSDRMGKWPATAYAILRTLRHEKPIDLVINGEKHPIWIVFIGNGRYSPRGLAPAWRDQLAGGVLDVQYLRADRRFSRTRAILYSIIGVARLSKVYGELEAGHVRIESLSGAKPVAHDGEITDPKDVVELSISDRRLIVYRATS</sequence>
<evidence type="ECO:0000259" key="7">
    <source>
        <dbReference type="PROSITE" id="PS50146"/>
    </source>
</evidence>
<dbReference type="Pfam" id="PF00781">
    <property type="entry name" value="DAGK_cat"/>
    <property type="match status" value="1"/>
</dbReference>
<dbReference type="SUPFAM" id="SSF111331">
    <property type="entry name" value="NAD kinase/diacylglycerol kinase-like"/>
    <property type="match status" value="1"/>
</dbReference>
<evidence type="ECO:0000256" key="2">
    <source>
        <dbReference type="ARBA" id="ARBA00022475"/>
    </source>
</evidence>
<evidence type="ECO:0000313" key="9">
    <source>
        <dbReference type="Proteomes" id="UP000002218"/>
    </source>
</evidence>
<dbReference type="PANTHER" id="PTHR14969:SF62">
    <property type="entry name" value="DECAPRENYLPHOSPHORYL-5-PHOSPHORIBOSE PHOSPHATASE RV3807C-RELATED"/>
    <property type="match status" value="1"/>
</dbReference>
<dbReference type="SMART" id="SM00014">
    <property type="entry name" value="acidPPc"/>
    <property type="match status" value="1"/>
</dbReference>
<evidence type="ECO:0000256" key="3">
    <source>
        <dbReference type="ARBA" id="ARBA00022692"/>
    </source>
</evidence>
<dbReference type="Gene3D" id="3.40.50.10330">
    <property type="entry name" value="Probable inorganic polyphosphate/atp-NAD kinase, domain 1"/>
    <property type="match status" value="1"/>
</dbReference>
<dbReference type="InterPro" id="IPR017438">
    <property type="entry name" value="ATP-NAD_kinase_N"/>
</dbReference>
<dbReference type="KEGG" id="nml:Namu_1885"/>
<keyword evidence="6" id="KW-0472">Membrane</keyword>
<organism evidence="8 9">
    <name type="scientific">Nakamurella multipartita (strain ATCC 700099 / DSM 44233 / CIP 104796 / JCM 9543 / NBRC 105858 / Y-104)</name>
    <name type="common">Microsphaera multipartita</name>
    <dbReference type="NCBI Taxonomy" id="479431"/>
    <lineage>
        <taxon>Bacteria</taxon>
        <taxon>Bacillati</taxon>
        <taxon>Actinomycetota</taxon>
        <taxon>Actinomycetes</taxon>
        <taxon>Nakamurellales</taxon>
        <taxon>Nakamurellaceae</taxon>
        <taxon>Nakamurella</taxon>
    </lineage>
</organism>
<name>C8XH68_NAKMY</name>
<dbReference type="EMBL" id="CP001737">
    <property type="protein sequence ID" value="ACV78274.1"/>
    <property type="molecule type" value="Genomic_DNA"/>
</dbReference>
<dbReference type="eggNOG" id="COG0671">
    <property type="taxonomic scope" value="Bacteria"/>
</dbReference>
<dbReference type="InterPro" id="IPR036938">
    <property type="entry name" value="PAP2/HPO_sf"/>
</dbReference>
<dbReference type="InterPro" id="IPR000326">
    <property type="entry name" value="PAP2/HPO"/>
</dbReference>
<dbReference type="SUPFAM" id="SSF48317">
    <property type="entry name" value="Acid phosphatase/Vanadium-dependent haloperoxidase"/>
    <property type="match status" value="1"/>
</dbReference>
<keyword evidence="4" id="KW-0378">Hydrolase</keyword>
<keyword evidence="9" id="KW-1185">Reference proteome</keyword>
<feature type="domain" description="DAGKc" evidence="7">
    <location>
        <begin position="190"/>
        <end position="309"/>
    </location>
</feature>
<dbReference type="InterPro" id="IPR016064">
    <property type="entry name" value="NAD/diacylglycerol_kinase_sf"/>
</dbReference>
<dbReference type="HOGENOM" id="CLU_045532_5_0_11"/>
<dbReference type="eggNOG" id="COG1597">
    <property type="taxonomic scope" value="Bacteria"/>
</dbReference>
<dbReference type="RefSeq" id="WP_015747175.1">
    <property type="nucleotide sequence ID" value="NC_013235.1"/>
</dbReference>
<dbReference type="Gene3D" id="2.60.200.40">
    <property type="match status" value="1"/>
</dbReference>
<dbReference type="GO" id="GO:0005886">
    <property type="term" value="C:plasma membrane"/>
    <property type="evidence" value="ECO:0007669"/>
    <property type="project" value="UniProtKB-SubCell"/>
</dbReference>
<reference evidence="9" key="1">
    <citation type="submission" date="2009-09" db="EMBL/GenBank/DDBJ databases">
        <title>The complete genome of Nakamurella multipartita DSM 44233.</title>
        <authorList>
            <consortium name="US DOE Joint Genome Institute (JGI-PGF)"/>
            <person name="Lucas S."/>
            <person name="Copeland A."/>
            <person name="Lapidus A."/>
            <person name="Glavina del Rio T."/>
            <person name="Dalin E."/>
            <person name="Tice H."/>
            <person name="Bruce D."/>
            <person name="Goodwin L."/>
            <person name="Pitluck S."/>
            <person name="Kyrpides N."/>
            <person name="Mavromatis K."/>
            <person name="Ivanova N."/>
            <person name="Ovchinnikova G."/>
            <person name="Sims D."/>
            <person name="Meincke L."/>
            <person name="Brettin T."/>
            <person name="Detter J.C."/>
            <person name="Han C."/>
            <person name="Larimer F."/>
            <person name="Land M."/>
            <person name="Hauser L."/>
            <person name="Markowitz V."/>
            <person name="Cheng J.-F."/>
            <person name="Hugenholtz P."/>
            <person name="Woyke T."/>
            <person name="Wu D."/>
            <person name="Klenk H.-P."/>
            <person name="Eisen J.A."/>
        </authorList>
    </citation>
    <scope>NUCLEOTIDE SEQUENCE [LARGE SCALE GENOMIC DNA]</scope>
    <source>
        <strain evidence="9">ATCC 700099 / DSM 44233 / CIP 104796 / JCM 9543 / NBRC 105858 / Y-104</strain>
    </source>
</reference>
<dbReference type="InParanoid" id="C8XH68"/>
<dbReference type="AlphaFoldDB" id="C8XH68"/>
<dbReference type="SMART" id="SM00046">
    <property type="entry name" value="DAGKc"/>
    <property type="match status" value="1"/>
</dbReference>
<dbReference type="Proteomes" id="UP000002218">
    <property type="component" value="Chromosome"/>
</dbReference>
<accession>C8XH68</accession>
<dbReference type="GO" id="GO:0016301">
    <property type="term" value="F:kinase activity"/>
    <property type="evidence" value="ECO:0007669"/>
    <property type="project" value="InterPro"/>
</dbReference>
<dbReference type="Pfam" id="PF01569">
    <property type="entry name" value="PAP2"/>
    <property type="match status" value="1"/>
</dbReference>
<evidence type="ECO:0000256" key="5">
    <source>
        <dbReference type="ARBA" id="ARBA00022989"/>
    </source>
</evidence>
<proteinExistence type="predicted"/>
<gene>
    <name evidence="8" type="ordered locus">Namu_1885</name>
</gene>
<keyword evidence="2" id="KW-1003">Cell membrane</keyword>